<dbReference type="RefSeq" id="WP_006568722.1">
    <property type="nucleotide sequence ID" value="NZ_BAABRZ010000002.1"/>
</dbReference>
<protein>
    <submittedName>
        <fullName evidence="1">Bifunctional phosphatase/peptidyl-prolyl cis-trans isomerase</fullName>
    </submittedName>
</protein>
<dbReference type="SFLD" id="SFLDS00003">
    <property type="entry name" value="Haloacid_Dehalogenase"/>
    <property type="match status" value="1"/>
</dbReference>
<dbReference type="GO" id="GO:0016791">
    <property type="term" value="F:phosphatase activity"/>
    <property type="evidence" value="ECO:0007669"/>
    <property type="project" value="TreeGrafter"/>
</dbReference>
<dbReference type="SUPFAM" id="SSF56784">
    <property type="entry name" value="HAD-like"/>
    <property type="match status" value="1"/>
</dbReference>
<dbReference type="AlphaFoldDB" id="A0A6N2VP82"/>
<evidence type="ECO:0000313" key="1">
    <source>
        <dbReference type="EMBL" id="VYT31770.1"/>
    </source>
</evidence>
<dbReference type="SFLD" id="SFLDG01140">
    <property type="entry name" value="C2.B:_Phosphomannomutase_and_P"/>
    <property type="match status" value="1"/>
</dbReference>
<dbReference type="Pfam" id="PF08282">
    <property type="entry name" value="Hydrolase_3"/>
    <property type="match status" value="1"/>
</dbReference>
<dbReference type="GO" id="GO:0000287">
    <property type="term" value="F:magnesium ion binding"/>
    <property type="evidence" value="ECO:0007669"/>
    <property type="project" value="TreeGrafter"/>
</dbReference>
<dbReference type="NCBIfam" id="TIGR01484">
    <property type="entry name" value="HAD-SF-IIB"/>
    <property type="match status" value="1"/>
</dbReference>
<dbReference type="Gene3D" id="3.40.50.1000">
    <property type="entry name" value="HAD superfamily/HAD-like"/>
    <property type="match status" value="1"/>
</dbReference>
<dbReference type="EMBL" id="CACRSQ010000007">
    <property type="protein sequence ID" value="VYT31770.1"/>
    <property type="molecule type" value="Genomic_DNA"/>
</dbReference>
<organism evidence="1">
    <name type="scientific">Anaerostipes caccae</name>
    <dbReference type="NCBI Taxonomy" id="105841"/>
    <lineage>
        <taxon>Bacteria</taxon>
        <taxon>Bacillati</taxon>
        <taxon>Bacillota</taxon>
        <taxon>Clostridia</taxon>
        <taxon>Lachnospirales</taxon>
        <taxon>Lachnospiraceae</taxon>
        <taxon>Anaerostipes</taxon>
    </lineage>
</organism>
<dbReference type="GO" id="GO:0005829">
    <property type="term" value="C:cytosol"/>
    <property type="evidence" value="ECO:0007669"/>
    <property type="project" value="TreeGrafter"/>
</dbReference>
<keyword evidence="1" id="KW-0413">Isomerase</keyword>
<sequence length="264" mass="29981">MKDYKGIVFFDYDGTLIDEVDGIFQMPDSTKEALTKLRENGYAVCICTGRTKQFSEDVKEYFNGYVTGVGAYVEIDGEVIQSIEITESEIENLRQICAPRNIVLLMDGETQSYCDGMEQESYQFFKYVFDVKDHWVLPWDTKEKCRINKLTFFYDHDEDYDFLKAHLSSRFELAKHIRYHFTDATPVGVDKGSGIRTMMDALGIPIQSTYAFGDGDNDVSMIKTVGTGIVMGRHYKGLDPYAAFTTDTVAENGIYNGCKKLGLI</sequence>
<dbReference type="Gene3D" id="3.30.1240.10">
    <property type="match status" value="1"/>
</dbReference>
<dbReference type="InterPro" id="IPR036412">
    <property type="entry name" value="HAD-like_sf"/>
</dbReference>
<name>A0A6N2VP82_9FIRM</name>
<dbReference type="GO" id="GO:0016853">
    <property type="term" value="F:isomerase activity"/>
    <property type="evidence" value="ECO:0007669"/>
    <property type="project" value="UniProtKB-KW"/>
</dbReference>
<gene>
    <name evidence="1" type="ORF">ACLFYP115_02661</name>
</gene>
<dbReference type="PANTHER" id="PTHR10000:SF25">
    <property type="entry name" value="PHOSPHATASE YKRA-RELATED"/>
    <property type="match status" value="1"/>
</dbReference>
<proteinExistence type="predicted"/>
<dbReference type="InterPro" id="IPR023214">
    <property type="entry name" value="HAD_sf"/>
</dbReference>
<dbReference type="GeneID" id="69469811"/>
<dbReference type="InterPro" id="IPR006379">
    <property type="entry name" value="HAD-SF_hydro_IIB"/>
</dbReference>
<accession>A0A6N2VP82</accession>
<dbReference type="PANTHER" id="PTHR10000">
    <property type="entry name" value="PHOSPHOSERINE PHOSPHATASE"/>
    <property type="match status" value="1"/>
</dbReference>
<reference evidence="1" key="1">
    <citation type="submission" date="2019-11" db="EMBL/GenBank/DDBJ databases">
        <authorList>
            <person name="Feng L."/>
        </authorList>
    </citation>
    <scope>NUCLEOTIDE SEQUENCE</scope>
    <source>
        <strain evidence="1">AcaccaeLFYP115</strain>
    </source>
</reference>